<organism evidence="2 3">
    <name type="scientific">Lyophyllum shimeji</name>
    <name type="common">Hon-shimeji</name>
    <name type="synonym">Tricholoma shimeji</name>
    <dbReference type="NCBI Taxonomy" id="47721"/>
    <lineage>
        <taxon>Eukaryota</taxon>
        <taxon>Fungi</taxon>
        <taxon>Dikarya</taxon>
        <taxon>Basidiomycota</taxon>
        <taxon>Agaricomycotina</taxon>
        <taxon>Agaricomycetes</taxon>
        <taxon>Agaricomycetidae</taxon>
        <taxon>Agaricales</taxon>
        <taxon>Tricholomatineae</taxon>
        <taxon>Lyophyllaceae</taxon>
        <taxon>Lyophyllum</taxon>
    </lineage>
</organism>
<evidence type="ECO:0000313" key="3">
    <source>
        <dbReference type="Proteomes" id="UP001063166"/>
    </source>
</evidence>
<feature type="compositionally biased region" description="Basic and acidic residues" evidence="1">
    <location>
        <begin position="100"/>
        <end position="113"/>
    </location>
</feature>
<dbReference type="Proteomes" id="UP001063166">
    <property type="component" value="Unassembled WGS sequence"/>
</dbReference>
<name>A0A9P3PJ40_LYOSH</name>
<evidence type="ECO:0000313" key="2">
    <source>
        <dbReference type="EMBL" id="GLB36898.1"/>
    </source>
</evidence>
<gene>
    <name evidence="2" type="ORF">LshimejAT787_0311850</name>
</gene>
<evidence type="ECO:0000256" key="1">
    <source>
        <dbReference type="SAM" id="MobiDB-lite"/>
    </source>
</evidence>
<dbReference type="EMBL" id="BRPK01000003">
    <property type="protein sequence ID" value="GLB36898.1"/>
    <property type="molecule type" value="Genomic_DNA"/>
</dbReference>
<dbReference type="AlphaFoldDB" id="A0A9P3PJ40"/>
<accession>A0A9P3PJ40</accession>
<reference evidence="2" key="1">
    <citation type="submission" date="2022-07" db="EMBL/GenBank/DDBJ databases">
        <title>The genome of Lyophyllum shimeji provides insight into the initial evolution of ectomycorrhizal fungal genome.</title>
        <authorList>
            <person name="Kobayashi Y."/>
            <person name="Shibata T."/>
            <person name="Hirakawa H."/>
            <person name="Shigenobu S."/>
            <person name="Nishiyama T."/>
            <person name="Yamada A."/>
            <person name="Hasebe M."/>
            <person name="Kawaguchi M."/>
        </authorList>
    </citation>
    <scope>NUCLEOTIDE SEQUENCE</scope>
    <source>
        <strain evidence="2">AT787</strain>
    </source>
</reference>
<dbReference type="OrthoDB" id="2669721at2759"/>
<comment type="caution">
    <text evidence="2">The sequence shown here is derived from an EMBL/GenBank/DDBJ whole genome shotgun (WGS) entry which is preliminary data.</text>
</comment>
<keyword evidence="3" id="KW-1185">Reference proteome</keyword>
<sequence>MMPTVLPSEDKSTQVPHGGKNLGNGYVLLHVCQSTAADVSEPEATAIMSLWEEKNWPNQDRWPRAVRRWARLRLPNGQIARSRWSESRSRRNLRKTTMVKFRDNKNEETVPCS</sequence>
<protein>
    <submittedName>
        <fullName evidence="2">Uncharacterized protein</fullName>
    </submittedName>
</protein>
<feature type="region of interest" description="Disordered" evidence="1">
    <location>
        <begin position="81"/>
        <end position="113"/>
    </location>
</feature>
<proteinExistence type="predicted"/>